<keyword evidence="2" id="KW-1185">Reference proteome</keyword>
<dbReference type="Proteomes" id="UP001521785">
    <property type="component" value="Unassembled WGS sequence"/>
</dbReference>
<reference evidence="1 2" key="1">
    <citation type="submission" date="2024-02" db="EMBL/GenBank/DDBJ databases">
        <title>De novo assembly and annotation of 12 fungi associated with fruit tree decline syndrome in Ontario, Canada.</title>
        <authorList>
            <person name="Sulman M."/>
            <person name="Ellouze W."/>
            <person name="Ilyukhin E."/>
        </authorList>
    </citation>
    <scope>NUCLEOTIDE SEQUENCE [LARGE SCALE GENOMIC DNA]</scope>
    <source>
        <strain evidence="1 2">M42-189</strain>
    </source>
</reference>
<protein>
    <recommendedName>
        <fullName evidence="3">Flagellar FliJ protein</fullName>
    </recommendedName>
</protein>
<gene>
    <name evidence="1" type="ORF">SLS60_010970</name>
</gene>
<name>A0ABR3QMI8_9PLEO</name>
<comment type="caution">
    <text evidence="1">The sequence shown here is derived from an EMBL/GenBank/DDBJ whole genome shotgun (WGS) entry which is preliminary data.</text>
</comment>
<evidence type="ECO:0000313" key="2">
    <source>
        <dbReference type="Proteomes" id="UP001521785"/>
    </source>
</evidence>
<dbReference type="EMBL" id="JAKJXO020000019">
    <property type="protein sequence ID" value="KAL1593362.1"/>
    <property type="molecule type" value="Genomic_DNA"/>
</dbReference>
<organism evidence="1 2">
    <name type="scientific">Paraconiothyrium brasiliense</name>
    <dbReference type="NCBI Taxonomy" id="300254"/>
    <lineage>
        <taxon>Eukaryota</taxon>
        <taxon>Fungi</taxon>
        <taxon>Dikarya</taxon>
        <taxon>Ascomycota</taxon>
        <taxon>Pezizomycotina</taxon>
        <taxon>Dothideomycetes</taxon>
        <taxon>Pleosporomycetidae</taxon>
        <taxon>Pleosporales</taxon>
        <taxon>Massarineae</taxon>
        <taxon>Didymosphaeriaceae</taxon>
        <taxon>Paraconiothyrium</taxon>
    </lineage>
</organism>
<evidence type="ECO:0008006" key="3">
    <source>
        <dbReference type="Google" id="ProtNLM"/>
    </source>
</evidence>
<accession>A0ABR3QMI8</accession>
<sequence>MCNMASSTGFTDPFAEIARLTEKNKTKDATISEQHAKIRRLKTADRHMHKAYINLLGKYRNLAAEHKRLATRRDIFLAKVRGVTSRVTFQKDKELVKERCELRRDVKAFNKREYDFAEEAEHFAKQNDNHEADKFA</sequence>
<evidence type="ECO:0000313" key="1">
    <source>
        <dbReference type="EMBL" id="KAL1593362.1"/>
    </source>
</evidence>
<proteinExistence type="predicted"/>